<gene>
    <name evidence="1" type="ORF">GCM10023336_56770</name>
</gene>
<evidence type="ECO:0000313" key="1">
    <source>
        <dbReference type="EMBL" id="GAA5071069.1"/>
    </source>
</evidence>
<reference evidence="2" key="1">
    <citation type="journal article" date="2019" name="Int. J. Syst. Evol. Microbiol.">
        <title>The Global Catalogue of Microorganisms (GCM) 10K type strain sequencing project: providing services to taxonomists for standard genome sequencing and annotation.</title>
        <authorList>
            <consortium name="The Broad Institute Genomics Platform"/>
            <consortium name="The Broad Institute Genome Sequencing Center for Infectious Disease"/>
            <person name="Wu L."/>
            <person name="Ma J."/>
        </authorList>
    </citation>
    <scope>NUCLEOTIDE SEQUENCE [LARGE SCALE GENOMIC DNA]</scope>
    <source>
        <strain evidence="2">JCM 18410</strain>
    </source>
</reference>
<sequence>MPALPIALADLCDLACEASLLPRVRMAIAMVAQEVFMEDPTTPGYPLRWNLAKTVLSPTADQAATMMVGLVASPPLLAAAAATGATDSMAMAAGISDEQILSGVRLGWNAVSGVSPSSSSPQLAKQAT</sequence>
<name>A0ABP9L8J1_9ACTN</name>
<dbReference type="RefSeq" id="WP_345670925.1">
    <property type="nucleotide sequence ID" value="NZ_BAABKC010000087.1"/>
</dbReference>
<dbReference type="Proteomes" id="UP001500124">
    <property type="component" value="Unassembled WGS sequence"/>
</dbReference>
<keyword evidence="2" id="KW-1185">Reference proteome</keyword>
<organism evidence="1 2">
    <name type="scientific">Streptomyces similanensis</name>
    <dbReference type="NCBI Taxonomy" id="1274988"/>
    <lineage>
        <taxon>Bacteria</taxon>
        <taxon>Bacillati</taxon>
        <taxon>Actinomycetota</taxon>
        <taxon>Actinomycetes</taxon>
        <taxon>Kitasatosporales</taxon>
        <taxon>Streptomycetaceae</taxon>
        <taxon>Streptomyces</taxon>
    </lineage>
</organism>
<protein>
    <submittedName>
        <fullName evidence="1">Uncharacterized protein</fullName>
    </submittedName>
</protein>
<evidence type="ECO:0000313" key="2">
    <source>
        <dbReference type="Proteomes" id="UP001500124"/>
    </source>
</evidence>
<proteinExistence type="predicted"/>
<accession>A0ABP9L8J1</accession>
<comment type="caution">
    <text evidence="1">The sequence shown here is derived from an EMBL/GenBank/DDBJ whole genome shotgun (WGS) entry which is preliminary data.</text>
</comment>
<dbReference type="EMBL" id="BAABKC010000087">
    <property type="protein sequence ID" value="GAA5071069.1"/>
    <property type="molecule type" value="Genomic_DNA"/>
</dbReference>